<proteinExistence type="predicted"/>
<evidence type="ECO:0000313" key="2">
    <source>
        <dbReference type="EMBL" id="KKL86444.1"/>
    </source>
</evidence>
<reference evidence="2" key="1">
    <citation type="journal article" date="2015" name="Nature">
        <title>Complex archaea that bridge the gap between prokaryotes and eukaryotes.</title>
        <authorList>
            <person name="Spang A."/>
            <person name="Saw J.H."/>
            <person name="Jorgensen S.L."/>
            <person name="Zaremba-Niedzwiedzka K."/>
            <person name="Martijn J."/>
            <person name="Lind A.E."/>
            <person name="van Eijk R."/>
            <person name="Schleper C."/>
            <person name="Guy L."/>
            <person name="Ettema T.J."/>
        </authorList>
    </citation>
    <scope>NUCLEOTIDE SEQUENCE</scope>
</reference>
<protein>
    <submittedName>
        <fullName evidence="2">Uncharacterized protein</fullName>
    </submittedName>
</protein>
<evidence type="ECO:0000256" key="1">
    <source>
        <dbReference type="SAM" id="MobiDB-lite"/>
    </source>
</evidence>
<dbReference type="EMBL" id="LAZR01021117">
    <property type="protein sequence ID" value="KKL86444.1"/>
    <property type="molecule type" value="Genomic_DNA"/>
</dbReference>
<name>A0A0F9FJ81_9ZZZZ</name>
<gene>
    <name evidence="2" type="ORF">LCGC14_1944670</name>
</gene>
<feature type="compositionally biased region" description="Basic residues" evidence="1">
    <location>
        <begin position="1"/>
        <end position="10"/>
    </location>
</feature>
<dbReference type="AlphaFoldDB" id="A0A0F9FJ81"/>
<comment type="caution">
    <text evidence="2">The sequence shown here is derived from an EMBL/GenBank/DDBJ whole genome shotgun (WGS) entry which is preliminary data.</text>
</comment>
<sequence>MTTRPLHRSVRPFDEPVHTNPTGMDFEKRELLATQVSGSTVGGMIPTIADAIVVYDGVVISYGGDTVYKL</sequence>
<feature type="region of interest" description="Disordered" evidence="1">
    <location>
        <begin position="1"/>
        <end position="24"/>
    </location>
</feature>
<organism evidence="2">
    <name type="scientific">marine sediment metagenome</name>
    <dbReference type="NCBI Taxonomy" id="412755"/>
    <lineage>
        <taxon>unclassified sequences</taxon>
        <taxon>metagenomes</taxon>
        <taxon>ecological metagenomes</taxon>
    </lineage>
</organism>
<accession>A0A0F9FJ81</accession>